<feature type="region of interest" description="Disordered" evidence="1">
    <location>
        <begin position="784"/>
        <end position="815"/>
    </location>
</feature>
<feature type="compositionally biased region" description="Basic and acidic residues" evidence="1">
    <location>
        <begin position="261"/>
        <end position="272"/>
    </location>
</feature>
<protein>
    <submittedName>
        <fullName evidence="2">Zonadhesin</fullName>
    </submittedName>
</protein>
<comment type="caution">
    <text evidence="2">The sequence shown here is derived from an EMBL/GenBank/DDBJ whole genome shotgun (WGS) entry which is preliminary data.</text>
</comment>
<feature type="compositionally biased region" description="Polar residues" evidence="1">
    <location>
        <begin position="273"/>
        <end position="288"/>
    </location>
</feature>
<feature type="compositionally biased region" description="Polar residues" evidence="1">
    <location>
        <begin position="356"/>
        <end position="374"/>
    </location>
</feature>
<dbReference type="Proteomes" id="UP001219518">
    <property type="component" value="Unassembled WGS sequence"/>
</dbReference>
<accession>A0AAE1HLF6</accession>
<reference evidence="2" key="2">
    <citation type="journal article" date="2023" name="BMC Genomics">
        <title>Pest status, molecular evolution, and epigenetic factors derived from the genome assembly of Frankliniella fusca, a thysanopteran phytovirus vector.</title>
        <authorList>
            <person name="Catto M.A."/>
            <person name="Labadie P.E."/>
            <person name="Jacobson A.L."/>
            <person name="Kennedy G.G."/>
            <person name="Srinivasan R."/>
            <person name="Hunt B.G."/>
        </authorList>
    </citation>
    <scope>NUCLEOTIDE SEQUENCE</scope>
    <source>
        <strain evidence="2">PL_HMW_Pooled</strain>
    </source>
</reference>
<feature type="compositionally biased region" description="Pro residues" evidence="1">
    <location>
        <begin position="290"/>
        <end position="300"/>
    </location>
</feature>
<feature type="compositionally biased region" description="Basic and acidic residues" evidence="1">
    <location>
        <begin position="687"/>
        <end position="698"/>
    </location>
</feature>
<keyword evidence="3" id="KW-1185">Reference proteome</keyword>
<feature type="region of interest" description="Disordered" evidence="1">
    <location>
        <begin position="32"/>
        <end position="70"/>
    </location>
</feature>
<sequence>MAAVLCEDILVAGPSGHHLLKLYVVVEPASRPHPGAPSLRPRPRPVPRPHPQLLQQPPRPQGPQGPQGHKMRSTALLLIAAVAAICLGDEALKDGPPPALMDDIDPELRKLIAEGGDMGIDMADRDGRSLTTFNRLYRELKKKEQLKTPAVLTPEERRRRARARFEEAKRITKERRERRRKGLPAVQVEFHGDPLSGKIGTARSASTENEGALEKRTNGTDSKQADPQASDKDTRAGGESASPSESTGRIKGVKALSSENETVKKDPTDKSNADASGSNQDSPTKNAVTPSPPISTPSPPSAGSSTLSFLDDRRETVASTTPSAVELSPVGPPPAPVSTASTVFTSSSERALTQDHGPSSDTSPTTLLGESSTAPVVVESASEPSTSPNPGVVRAPVDSSASPASEMVPESAQPAVTSAPAQPSTTPTPAVTNAPAQQYSTTPALAVTKAPAQHSTTPAPAVTNAPAQHSATPAPVVPRVPAPPSSPVPVAPQLLAHPGASPGLPHIPAQPGAFPAPSVVYVPVRPETSPAVLGVPARPTDPAVLAHAGARSASAGNLVPVPQAAGAAGARSWWPSMYASPEDALQAWAAREAAAARERAAQEAVAAQRRAAELMVAEERAAAQEEAAKRQALREAEQTQRRAAELLAAQQLAERQGAELMAARQRALQDAAAARQHAVELAAAQERAAREEAERTAEQQRAAQQALAEQEQAVREAAALLMAEQQRAEREEQAAHQRAAQRAALQEAIAAQQRTAQEAIVAQQIAQQLVDPAVDAREVYATPAAAPESAAPPALGPPNPALSAPRIVDDLPDGDLEQRRLDEFRKWKASLPRPATYLTPLPDGSLPPTPYARPGTAGLPTLEQFEKIMNEARGHDISKRDTTPQESTTLRLPGARAVTTTPAPAPLSPRDPYLTGSSAAPVRHRERNHDHAQPSVPQHSHNPYWPPRPRSAPESSAERRFRPTVAARPFQNATNDDEELPVPDQQTPPASPNLVRPDRALTTPRPERLPTPEPLTVALPAPRPGGAWGRRRRSPRSPQGQHDAQCALFGG</sequence>
<feature type="compositionally biased region" description="Basic and acidic residues" evidence="1">
    <location>
        <begin position="726"/>
        <end position="735"/>
    </location>
</feature>
<organism evidence="2 3">
    <name type="scientific">Frankliniella fusca</name>
    <dbReference type="NCBI Taxonomy" id="407009"/>
    <lineage>
        <taxon>Eukaryota</taxon>
        <taxon>Metazoa</taxon>
        <taxon>Ecdysozoa</taxon>
        <taxon>Arthropoda</taxon>
        <taxon>Hexapoda</taxon>
        <taxon>Insecta</taxon>
        <taxon>Pterygota</taxon>
        <taxon>Neoptera</taxon>
        <taxon>Paraneoptera</taxon>
        <taxon>Thysanoptera</taxon>
        <taxon>Terebrantia</taxon>
        <taxon>Thripoidea</taxon>
        <taxon>Thripidae</taxon>
        <taxon>Frankliniella</taxon>
    </lineage>
</organism>
<evidence type="ECO:0000313" key="2">
    <source>
        <dbReference type="EMBL" id="KAK3923383.1"/>
    </source>
</evidence>
<feature type="region of interest" description="Disordered" evidence="1">
    <location>
        <begin position="168"/>
        <end position="495"/>
    </location>
</feature>
<dbReference type="AlphaFoldDB" id="A0AAE1HLF6"/>
<feature type="region of interest" description="Disordered" evidence="1">
    <location>
        <begin position="871"/>
        <end position="1051"/>
    </location>
</feature>
<feature type="region of interest" description="Disordered" evidence="1">
    <location>
        <begin position="724"/>
        <end position="749"/>
    </location>
</feature>
<feature type="compositionally biased region" description="Low complexity" evidence="1">
    <location>
        <begin position="699"/>
        <end position="709"/>
    </location>
</feature>
<gene>
    <name evidence="2" type="ORF">KUF71_001794</name>
</gene>
<feature type="compositionally biased region" description="Pro residues" evidence="1">
    <location>
        <begin position="475"/>
        <end position="490"/>
    </location>
</feature>
<feature type="compositionally biased region" description="Low complexity" evidence="1">
    <location>
        <begin position="736"/>
        <end position="749"/>
    </location>
</feature>
<feature type="compositionally biased region" description="Basic and acidic residues" evidence="1">
    <location>
        <begin position="871"/>
        <end position="883"/>
    </location>
</feature>
<dbReference type="EMBL" id="JAHWGI010001145">
    <property type="protein sequence ID" value="KAK3923383.1"/>
    <property type="molecule type" value="Genomic_DNA"/>
</dbReference>
<reference evidence="2" key="1">
    <citation type="submission" date="2021-07" db="EMBL/GenBank/DDBJ databases">
        <authorList>
            <person name="Catto M.A."/>
            <person name="Jacobson A."/>
            <person name="Kennedy G."/>
            <person name="Labadie P."/>
            <person name="Hunt B.G."/>
            <person name="Srinivasan R."/>
        </authorList>
    </citation>
    <scope>NUCLEOTIDE SEQUENCE</scope>
    <source>
        <strain evidence="2">PL_HMW_Pooled</strain>
        <tissue evidence="2">Head</tissue>
    </source>
</reference>
<evidence type="ECO:0000256" key="1">
    <source>
        <dbReference type="SAM" id="MobiDB-lite"/>
    </source>
</evidence>
<feature type="region of interest" description="Disordered" evidence="1">
    <location>
        <begin position="683"/>
        <end position="709"/>
    </location>
</feature>
<evidence type="ECO:0000313" key="3">
    <source>
        <dbReference type="Proteomes" id="UP001219518"/>
    </source>
</evidence>
<name>A0AAE1HLF6_9NEOP</name>
<feature type="region of interest" description="Disordered" evidence="1">
    <location>
        <begin position="834"/>
        <end position="858"/>
    </location>
</feature>
<feature type="compositionally biased region" description="Low complexity" evidence="1">
    <location>
        <begin position="784"/>
        <end position="793"/>
    </location>
</feature>
<feature type="compositionally biased region" description="Low complexity" evidence="1">
    <location>
        <begin position="456"/>
        <end position="474"/>
    </location>
</feature>
<feature type="compositionally biased region" description="Low complexity" evidence="1">
    <location>
        <begin position="412"/>
        <end position="436"/>
    </location>
</feature>
<feature type="compositionally biased region" description="Low complexity" evidence="1">
    <location>
        <begin position="337"/>
        <end position="348"/>
    </location>
</feature>
<proteinExistence type="predicted"/>